<dbReference type="EMBL" id="BSYO01000005">
    <property type="protein sequence ID" value="GMH04298.1"/>
    <property type="molecule type" value="Genomic_DNA"/>
</dbReference>
<reference evidence="10" key="1">
    <citation type="submission" date="2023-05" db="EMBL/GenBank/DDBJ databases">
        <title>Nepenthes gracilis genome sequencing.</title>
        <authorList>
            <person name="Fukushima K."/>
        </authorList>
    </citation>
    <scope>NUCLEOTIDE SEQUENCE</scope>
    <source>
        <strain evidence="10">SING2019-196</strain>
    </source>
</reference>
<keyword evidence="5" id="KW-0804">Transcription</keyword>
<keyword evidence="7" id="KW-0175">Coiled coil</keyword>
<evidence type="ECO:0000313" key="11">
    <source>
        <dbReference type="Proteomes" id="UP001279734"/>
    </source>
</evidence>
<keyword evidence="6" id="KW-0539">Nucleus</keyword>
<accession>A0AAD3S4J5</accession>
<feature type="domain" description="Myb-like" evidence="8">
    <location>
        <begin position="1"/>
        <end position="53"/>
    </location>
</feature>
<evidence type="ECO:0000259" key="8">
    <source>
        <dbReference type="PROSITE" id="PS50090"/>
    </source>
</evidence>
<evidence type="ECO:0000256" key="2">
    <source>
        <dbReference type="ARBA" id="ARBA00022737"/>
    </source>
</evidence>
<dbReference type="PANTHER" id="PTHR47214">
    <property type="entry name" value="PROTEIN ROUGH SHEATH 2 HOMOLOG"/>
    <property type="match status" value="1"/>
</dbReference>
<dbReference type="InterPro" id="IPR017930">
    <property type="entry name" value="Myb_dom"/>
</dbReference>
<keyword evidence="11" id="KW-1185">Reference proteome</keyword>
<keyword evidence="2" id="KW-0677">Repeat</keyword>
<sequence length="353" mass="40602">MKERQRWKPEEDALLRAYVKQYGPREWNLVSQRMGKPLHRDPKSCLERWRNYLMPGIKKGSLTAEEHSLVVSLQAKYGNKWKKIAAEVPGRTAKRLGKWWEVFKEKQLKQQNRRSPFFQTDLRESHAAGRGGASTSPGKALLQLRGQYDHILDTFTEKYVQNKSFPLQPVPLSLASMPSLSPQPVFPLWMGTASSPPPAMPFASVSLSSFPSEPAAVGLDPVLRFMEVQQLGTLVQFCEELEERKRNWLQHRKEACWRLSRLSQQLEAEKARKKSEKMVELEVKIRLLKEEEAGYLRRIESECKEQLISMERDAESKEAELMEAWFRKRAKLAEIIEQLRAHVHGIAAGAANG</sequence>
<dbReference type="GO" id="GO:0005634">
    <property type="term" value="C:nucleus"/>
    <property type="evidence" value="ECO:0007669"/>
    <property type="project" value="UniProtKB-SubCell"/>
</dbReference>
<dbReference type="InterPro" id="IPR052844">
    <property type="entry name" value="Leaf_Dev_Regulator"/>
</dbReference>
<evidence type="ECO:0000259" key="9">
    <source>
        <dbReference type="PROSITE" id="PS51294"/>
    </source>
</evidence>
<evidence type="ECO:0000256" key="3">
    <source>
        <dbReference type="ARBA" id="ARBA00023015"/>
    </source>
</evidence>
<feature type="coiled-coil region" evidence="7">
    <location>
        <begin position="271"/>
        <end position="320"/>
    </location>
</feature>
<dbReference type="GO" id="GO:0003677">
    <property type="term" value="F:DNA binding"/>
    <property type="evidence" value="ECO:0007669"/>
    <property type="project" value="UniProtKB-KW"/>
</dbReference>
<dbReference type="Proteomes" id="UP001279734">
    <property type="component" value="Unassembled WGS sequence"/>
</dbReference>
<protein>
    <submittedName>
        <fullName evidence="10">Uncharacterized protein</fullName>
    </submittedName>
</protein>
<evidence type="ECO:0000256" key="7">
    <source>
        <dbReference type="SAM" id="Coils"/>
    </source>
</evidence>
<dbReference type="Gene3D" id="1.10.10.60">
    <property type="entry name" value="Homeodomain-like"/>
    <property type="match status" value="2"/>
</dbReference>
<evidence type="ECO:0000313" key="10">
    <source>
        <dbReference type="EMBL" id="GMH04298.1"/>
    </source>
</evidence>
<dbReference type="FunFam" id="1.10.10.60:FF:000449">
    <property type="entry name" value="MYB-related transcription factor"/>
    <property type="match status" value="1"/>
</dbReference>
<name>A0AAD3S4J5_NEPGR</name>
<dbReference type="PROSITE" id="PS50090">
    <property type="entry name" value="MYB_LIKE"/>
    <property type="match status" value="2"/>
</dbReference>
<dbReference type="InterPro" id="IPR009057">
    <property type="entry name" value="Homeodomain-like_sf"/>
</dbReference>
<dbReference type="InterPro" id="IPR001005">
    <property type="entry name" value="SANT/Myb"/>
</dbReference>
<feature type="domain" description="Myb-like" evidence="8">
    <location>
        <begin position="54"/>
        <end position="104"/>
    </location>
</feature>
<dbReference type="PROSITE" id="PS51294">
    <property type="entry name" value="HTH_MYB"/>
    <property type="match status" value="2"/>
</dbReference>
<proteinExistence type="predicted"/>
<dbReference type="GO" id="GO:0006355">
    <property type="term" value="P:regulation of DNA-templated transcription"/>
    <property type="evidence" value="ECO:0007669"/>
    <property type="project" value="UniProtKB-ARBA"/>
</dbReference>
<dbReference type="CDD" id="cd00167">
    <property type="entry name" value="SANT"/>
    <property type="match status" value="2"/>
</dbReference>
<dbReference type="AlphaFoldDB" id="A0AAD3S4J5"/>
<keyword evidence="4" id="KW-0238">DNA-binding</keyword>
<comment type="caution">
    <text evidence="10">The sequence shown here is derived from an EMBL/GenBank/DDBJ whole genome shotgun (WGS) entry which is preliminary data.</text>
</comment>
<evidence type="ECO:0000256" key="5">
    <source>
        <dbReference type="ARBA" id="ARBA00023163"/>
    </source>
</evidence>
<feature type="domain" description="HTH myb-type" evidence="9">
    <location>
        <begin position="58"/>
        <end position="108"/>
    </location>
</feature>
<dbReference type="Pfam" id="PF00249">
    <property type="entry name" value="Myb_DNA-binding"/>
    <property type="match status" value="2"/>
</dbReference>
<dbReference type="PANTHER" id="PTHR47214:SF1">
    <property type="entry name" value="PROTEIN ROUGH SHEATH 2 HOMOLOG"/>
    <property type="match status" value="1"/>
</dbReference>
<evidence type="ECO:0000256" key="1">
    <source>
        <dbReference type="ARBA" id="ARBA00004123"/>
    </source>
</evidence>
<evidence type="ECO:0000256" key="6">
    <source>
        <dbReference type="ARBA" id="ARBA00023242"/>
    </source>
</evidence>
<organism evidence="10 11">
    <name type="scientific">Nepenthes gracilis</name>
    <name type="common">Slender pitcher plant</name>
    <dbReference type="NCBI Taxonomy" id="150966"/>
    <lineage>
        <taxon>Eukaryota</taxon>
        <taxon>Viridiplantae</taxon>
        <taxon>Streptophyta</taxon>
        <taxon>Embryophyta</taxon>
        <taxon>Tracheophyta</taxon>
        <taxon>Spermatophyta</taxon>
        <taxon>Magnoliopsida</taxon>
        <taxon>eudicotyledons</taxon>
        <taxon>Gunneridae</taxon>
        <taxon>Pentapetalae</taxon>
        <taxon>Caryophyllales</taxon>
        <taxon>Nepenthaceae</taxon>
        <taxon>Nepenthes</taxon>
    </lineage>
</organism>
<dbReference type="SMART" id="SM00717">
    <property type="entry name" value="SANT"/>
    <property type="match status" value="2"/>
</dbReference>
<evidence type="ECO:0000256" key="4">
    <source>
        <dbReference type="ARBA" id="ARBA00023125"/>
    </source>
</evidence>
<gene>
    <name evidence="10" type="ORF">Nepgr_006137</name>
</gene>
<feature type="domain" description="HTH myb-type" evidence="9">
    <location>
        <begin position="1"/>
        <end position="57"/>
    </location>
</feature>
<keyword evidence="3" id="KW-0805">Transcription regulation</keyword>
<dbReference type="SUPFAM" id="SSF46689">
    <property type="entry name" value="Homeodomain-like"/>
    <property type="match status" value="1"/>
</dbReference>
<comment type="subcellular location">
    <subcellularLocation>
        <location evidence="1">Nucleus</location>
    </subcellularLocation>
</comment>